<dbReference type="RefSeq" id="WP_039212317.1">
    <property type="nucleotide sequence ID" value="NZ_JSCE01000262.1"/>
</dbReference>
<dbReference type="InterPro" id="IPR004839">
    <property type="entry name" value="Aminotransferase_I/II_large"/>
</dbReference>
<dbReference type="InterPro" id="IPR015422">
    <property type="entry name" value="PyrdxlP-dep_Trfase_small"/>
</dbReference>
<dbReference type="UniPathway" id="UPA00148"/>
<dbReference type="Gene3D" id="3.90.1150.10">
    <property type="entry name" value="Aspartate Aminotransferase, domain 1"/>
    <property type="match status" value="1"/>
</dbReference>
<dbReference type="PANTHER" id="PTHR42885">
    <property type="entry name" value="HISTIDINOL-PHOSPHATE AMINOTRANSFERASE-RELATED"/>
    <property type="match status" value="1"/>
</dbReference>
<dbReference type="GO" id="GO:0048472">
    <property type="term" value="F:threonine-phosphate decarboxylase activity"/>
    <property type="evidence" value="ECO:0007669"/>
    <property type="project" value="UniProtKB-EC"/>
</dbReference>
<evidence type="ECO:0000313" key="11">
    <source>
        <dbReference type="EMBL" id="KHM45520.1"/>
    </source>
</evidence>
<evidence type="ECO:0000256" key="8">
    <source>
        <dbReference type="ARBA" id="ARBA00029996"/>
    </source>
</evidence>
<evidence type="ECO:0000313" key="12">
    <source>
        <dbReference type="Proteomes" id="UP000030993"/>
    </source>
</evidence>
<comment type="catalytic activity">
    <reaction evidence="9">
        <text>O-phospho-L-threonine + H(+) = (R)-1-aminopropan-2-yl phosphate + CO2</text>
        <dbReference type="Rhea" id="RHEA:11492"/>
        <dbReference type="ChEBI" id="CHEBI:15378"/>
        <dbReference type="ChEBI" id="CHEBI:16526"/>
        <dbReference type="ChEBI" id="CHEBI:58563"/>
        <dbReference type="ChEBI" id="CHEBI:58675"/>
        <dbReference type="EC" id="4.1.1.81"/>
    </reaction>
</comment>
<dbReference type="Proteomes" id="UP000030993">
    <property type="component" value="Unassembled WGS sequence"/>
</dbReference>
<dbReference type="Pfam" id="PF00155">
    <property type="entry name" value="Aminotran_1_2"/>
    <property type="match status" value="1"/>
</dbReference>
<dbReference type="InterPro" id="IPR004838">
    <property type="entry name" value="NHTrfase_class1_PyrdxlP-BS"/>
</dbReference>
<evidence type="ECO:0000259" key="10">
    <source>
        <dbReference type="Pfam" id="PF00155"/>
    </source>
</evidence>
<proteinExistence type="predicted"/>
<keyword evidence="5" id="KW-0169">Cobalamin biosynthesis</keyword>
<dbReference type="GO" id="GO:0009236">
    <property type="term" value="P:cobalamin biosynthetic process"/>
    <property type="evidence" value="ECO:0007669"/>
    <property type="project" value="UniProtKB-UniPathway"/>
</dbReference>
<comment type="caution">
    <text evidence="11">The sequence shown here is derived from an EMBL/GenBank/DDBJ whole genome shotgun (WGS) entry which is preliminary data.</text>
</comment>
<evidence type="ECO:0000256" key="6">
    <source>
        <dbReference type="ARBA" id="ARBA00022898"/>
    </source>
</evidence>
<dbReference type="PROSITE" id="PS00105">
    <property type="entry name" value="AA_TRANSFER_CLASS_1"/>
    <property type="match status" value="1"/>
</dbReference>
<evidence type="ECO:0000256" key="5">
    <source>
        <dbReference type="ARBA" id="ARBA00022573"/>
    </source>
</evidence>
<name>A0A0B2JAM5_9FIRM</name>
<evidence type="ECO:0000256" key="1">
    <source>
        <dbReference type="ARBA" id="ARBA00001933"/>
    </source>
</evidence>
<evidence type="ECO:0000256" key="2">
    <source>
        <dbReference type="ARBA" id="ARBA00003444"/>
    </source>
</evidence>
<dbReference type="InterPro" id="IPR005860">
    <property type="entry name" value="CobD"/>
</dbReference>
<dbReference type="NCBIfam" id="TIGR01140">
    <property type="entry name" value="L_thr_O3P_dcar"/>
    <property type="match status" value="1"/>
</dbReference>
<dbReference type="CDD" id="cd00609">
    <property type="entry name" value="AAT_like"/>
    <property type="match status" value="1"/>
</dbReference>
<comment type="cofactor">
    <cofactor evidence="1">
        <name>pyridoxal 5'-phosphate</name>
        <dbReference type="ChEBI" id="CHEBI:597326"/>
    </cofactor>
</comment>
<dbReference type="InterPro" id="IPR015421">
    <property type="entry name" value="PyrdxlP-dep_Trfase_major"/>
</dbReference>
<comment type="pathway">
    <text evidence="3">Cofactor biosynthesis; adenosylcobalamin biosynthesis.</text>
</comment>
<evidence type="ECO:0000256" key="4">
    <source>
        <dbReference type="ARBA" id="ARBA00012285"/>
    </source>
</evidence>
<evidence type="ECO:0000256" key="9">
    <source>
        <dbReference type="ARBA" id="ARBA00048531"/>
    </source>
</evidence>
<dbReference type="Gene3D" id="3.40.640.10">
    <property type="entry name" value="Type I PLP-dependent aspartate aminotransferase-like (Major domain)"/>
    <property type="match status" value="1"/>
</dbReference>
<dbReference type="EC" id="4.1.1.81" evidence="4"/>
<gene>
    <name evidence="11" type="ORF">NZ47_13885</name>
</gene>
<evidence type="ECO:0000256" key="3">
    <source>
        <dbReference type="ARBA" id="ARBA00004953"/>
    </source>
</evidence>
<accession>A0A0B2JAM5</accession>
<evidence type="ECO:0000256" key="7">
    <source>
        <dbReference type="ARBA" id="ARBA00023239"/>
    </source>
</evidence>
<dbReference type="eggNOG" id="COG0079">
    <property type="taxonomic scope" value="Bacteria"/>
</dbReference>
<keyword evidence="7" id="KW-0456">Lyase</keyword>
<dbReference type="STRING" id="82374.NZ47_13885"/>
<dbReference type="GO" id="GO:0030170">
    <property type="term" value="F:pyridoxal phosphate binding"/>
    <property type="evidence" value="ECO:0007669"/>
    <property type="project" value="InterPro"/>
</dbReference>
<feature type="domain" description="Aminotransferase class I/classII large" evidence="10">
    <location>
        <begin position="20"/>
        <end position="351"/>
    </location>
</feature>
<dbReference type="InterPro" id="IPR015424">
    <property type="entry name" value="PyrdxlP-dep_Trfase"/>
</dbReference>
<organism evidence="11 12">
    <name type="scientific">Anaerovibrio lipolyticus</name>
    <dbReference type="NCBI Taxonomy" id="82374"/>
    <lineage>
        <taxon>Bacteria</taxon>
        <taxon>Bacillati</taxon>
        <taxon>Bacillota</taxon>
        <taxon>Negativicutes</taxon>
        <taxon>Selenomonadales</taxon>
        <taxon>Selenomonadaceae</taxon>
        <taxon>Anaerovibrio</taxon>
    </lineage>
</organism>
<protein>
    <recommendedName>
        <fullName evidence="4">threonine-phosphate decarboxylase</fullName>
        <ecNumber evidence="4">4.1.1.81</ecNumber>
    </recommendedName>
    <alternativeName>
        <fullName evidence="8">L-threonine-O-3-phosphate decarboxylase</fullName>
    </alternativeName>
</protein>
<dbReference type="PANTHER" id="PTHR42885:SF1">
    <property type="entry name" value="THREONINE-PHOSPHATE DECARBOXYLASE"/>
    <property type="match status" value="1"/>
</dbReference>
<comment type="function">
    <text evidence="2">Decarboxylates L-threonine-O-3-phosphate to yield (R)-1-amino-2-propanol O-2-phosphate, the precursor for the linkage between the nucleotide loop and the corrin ring in cobalamin.</text>
</comment>
<reference evidence="11 12" key="1">
    <citation type="journal article" date="2013" name="PLoS ONE">
        <title>Identification and characterization of three novel lipases belonging to families II and V from Anaerovibrio lipolyticus 5ST.</title>
        <authorList>
            <person name="Prive F."/>
            <person name="Kaderbhai N.N."/>
            <person name="Girdwood S."/>
            <person name="Worgan H.J."/>
            <person name="Pinloche E."/>
            <person name="Scollan N.D."/>
            <person name="Huws S.A."/>
            <person name="Newbold C.J."/>
        </authorList>
    </citation>
    <scope>NUCLEOTIDE SEQUENCE [LARGE SCALE GENOMIC DNA]</scope>
    <source>
        <strain evidence="11 12">5S</strain>
    </source>
</reference>
<dbReference type="EMBL" id="JSCE01000262">
    <property type="protein sequence ID" value="KHM45520.1"/>
    <property type="molecule type" value="Genomic_DNA"/>
</dbReference>
<dbReference type="AlphaFoldDB" id="A0A0B2JAM5"/>
<sequence length="361" mass="40113">MKPFEHGGNVYSAGVRNLEIVDFSANINPLGLSDSIKKSIIDNMESLVHYPDPAGTLLKQAISVHYGVDADRLILGNGAVELMYIYFHCRSPKNVLIPVPSFSEYERAAMAANCHIERLYMAKEHEFILDRSALMEHLPKVDAVVLGNPNNPTGELIPRDALEKIIAAAAKSRTDVLVDESFLDFLSSDKEYTVMDLVGKYTNLLVLRSMTKFFAIPGLRLGFGVANSELMGKMEPGRDPWNVNLLAQMAGVAALKDKTYQMDSRQIISGCIDYLHRTLSSIEGLRVYKPSVNFILVSVEGTGMTSTEFVKAMGDKGILVRDCCNYPGMDDYHVRFAVRLMDENKRLVTAIRQVLGEKVGR</sequence>
<keyword evidence="6" id="KW-0663">Pyridoxal phosphate</keyword>
<keyword evidence="12" id="KW-1185">Reference proteome</keyword>
<dbReference type="SUPFAM" id="SSF53383">
    <property type="entry name" value="PLP-dependent transferases"/>
    <property type="match status" value="1"/>
</dbReference>